<name>A0A2M4D4F3_ANODA</name>
<evidence type="ECO:0000256" key="1">
    <source>
        <dbReference type="SAM" id="MobiDB-lite"/>
    </source>
</evidence>
<feature type="region of interest" description="Disordered" evidence="1">
    <location>
        <begin position="21"/>
        <end position="55"/>
    </location>
</feature>
<dbReference type="EMBL" id="GGFL01008272">
    <property type="protein sequence ID" value="MBW72450.1"/>
    <property type="molecule type" value="Transcribed_RNA"/>
</dbReference>
<feature type="compositionally biased region" description="Basic and acidic residues" evidence="1">
    <location>
        <begin position="38"/>
        <end position="50"/>
    </location>
</feature>
<reference evidence="2" key="1">
    <citation type="submission" date="2018-01" db="EMBL/GenBank/DDBJ databases">
        <title>An insight into the sialome of Amazonian anophelines.</title>
        <authorList>
            <person name="Ribeiro J.M."/>
            <person name="Scarpassa V."/>
            <person name="Calvo E."/>
        </authorList>
    </citation>
    <scope>NUCLEOTIDE SEQUENCE</scope>
</reference>
<evidence type="ECO:0000313" key="2">
    <source>
        <dbReference type="EMBL" id="MBW72450.1"/>
    </source>
</evidence>
<dbReference type="AlphaFoldDB" id="A0A2M4D4F3"/>
<proteinExistence type="predicted"/>
<organism evidence="2">
    <name type="scientific">Anopheles darlingi</name>
    <name type="common">Mosquito</name>
    <dbReference type="NCBI Taxonomy" id="43151"/>
    <lineage>
        <taxon>Eukaryota</taxon>
        <taxon>Metazoa</taxon>
        <taxon>Ecdysozoa</taxon>
        <taxon>Arthropoda</taxon>
        <taxon>Hexapoda</taxon>
        <taxon>Insecta</taxon>
        <taxon>Pterygota</taxon>
        <taxon>Neoptera</taxon>
        <taxon>Endopterygota</taxon>
        <taxon>Diptera</taxon>
        <taxon>Nematocera</taxon>
        <taxon>Culicoidea</taxon>
        <taxon>Culicidae</taxon>
        <taxon>Anophelinae</taxon>
        <taxon>Anopheles</taxon>
    </lineage>
</organism>
<protein>
    <submittedName>
        <fullName evidence="2">Putative secreted protein</fullName>
    </submittedName>
</protein>
<sequence length="75" mass="8252">MPSRGATVCVCVIPAAPVMASRTVTQSPASSRKRSTKPRTEPGTHEESSSRRVATWTACYEGTRMEQTERWSRPA</sequence>
<accession>A0A2M4D4F3</accession>